<keyword evidence="2" id="KW-0597">Phosphoprotein</keyword>
<evidence type="ECO:0000256" key="5">
    <source>
        <dbReference type="ARBA" id="ARBA00023136"/>
    </source>
</evidence>
<evidence type="ECO:0000256" key="3">
    <source>
        <dbReference type="ARBA" id="ARBA00022692"/>
    </source>
</evidence>
<dbReference type="InterPro" id="IPR044780">
    <property type="entry name" value="Heh2/Src1"/>
</dbReference>
<dbReference type="PANTHER" id="PTHR47808">
    <property type="entry name" value="INNER NUCLEAR MEMBRANE PROTEIN HEH2-RELATED"/>
    <property type="match status" value="1"/>
</dbReference>
<dbReference type="InterPro" id="IPR041885">
    <property type="entry name" value="MAN1_winged_helix_dom"/>
</dbReference>
<dbReference type="GO" id="GO:0071763">
    <property type="term" value="P:nuclear membrane organization"/>
    <property type="evidence" value="ECO:0007669"/>
    <property type="project" value="TreeGrafter"/>
</dbReference>
<dbReference type="InterPro" id="IPR018996">
    <property type="entry name" value="Man1/Src1-like_C"/>
</dbReference>
<reference evidence="10 11" key="1">
    <citation type="journal article" date="2014" name="Nature">
        <title>The genome of the recently domesticated crop plant sugar beet (Beta vulgaris).</title>
        <authorList>
            <person name="Dohm J.C."/>
            <person name="Minoche A.E."/>
            <person name="Holtgrawe D."/>
            <person name="Capella-Gutierrez S."/>
            <person name="Zakrzewski F."/>
            <person name="Tafer H."/>
            <person name="Rupp O."/>
            <person name="Sorensen T.R."/>
            <person name="Stracke R."/>
            <person name="Reinhardt R."/>
            <person name="Goesmann A."/>
            <person name="Kraft T."/>
            <person name="Schulz B."/>
            <person name="Stadler P.F."/>
            <person name="Schmidt T."/>
            <person name="Gabaldon T."/>
            <person name="Lehrach H."/>
            <person name="Weisshaar B."/>
            <person name="Himmelbauer H."/>
        </authorList>
    </citation>
    <scope>NUCLEOTIDE SEQUENCE [LARGE SCALE GENOMIC DNA]</scope>
    <source>
        <tissue evidence="10">Taproot</tissue>
    </source>
</reference>
<evidence type="ECO:0000256" key="7">
    <source>
        <dbReference type="SAM" id="MobiDB-lite"/>
    </source>
</evidence>
<name>A0A0J8BCN5_BETVV</name>
<evidence type="ECO:0000259" key="9">
    <source>
        <dbReference type="Pfam" id="PF09402"/>
    </source>
</evidence>
<dbReference type="eggNOG" id="ENOG502QSU0">
    <property type="taxonomic scope" value="Eukaryota"/>
</dbReference>
<dbReference type="AlphaFoldDB" id="A0A0J8BCN5"/>
<gene>
    <name evidence="10" type="ORF">BVRB_5g123320</name>
</gene>
<dbReference type="Gramene" id="KMS97838">
    <property type="protein sequence ID" value="KMS97838"/>
    <property type="gene ID" value="BVRB_5g123320"/>
</dbReference>
<dbReference type="Pfam" id="PF09402">
    <property type="entry name" value="MSC"/>
    <property type="match status" value="1"/>
</dbReference>
<dbReference type="Proteomes" id="UP000035740">
    <property type="component" value="Unassembled WGS sequence"/>
</dbReference>
<keyword evidence="3 8" id="KW-0812">Transmembrane</keyword>
<feature type="compositionally biased region" description="Basic residues" evidence="7">
    <location>
        <begin position="1"/>
        <end position="11"/>
    </location>
</feature>
<dbReference type="GO" id="GO:0034399">
    <property type="term" value="C:nuclear periphery"/>
    <property type="evidence" value="ECO:0007669"/>
    <property type="project" value="EnsemblPlants"/>
</dbReference>
<dbReference type="Gene3D" id="1.10.10.1180">
    <property type="entry name" value="MAN1, winged-helix domain"/>
    <property type="match status" value="1"/>
</dbReference>
<feature type="compositionally biased region" description="Low complexity" evidence="7">
    <location>
        <begin position="12"/>
        <end position="36"/>
    </location>
</feature>
<evidence type="ECO:0000313" key="10">
    <source>
        <dbReference type="EMBL" id="KMS97838.1"/>
    </source>
</evidence>
<accession>A0A0J8BCN5</accession>
<evidence type="ECO:0000256" key="1">
    <source>
        <dbReference type="ARBA" id="ARBA00004540"/>
    </source>
</evidence>
<feature type="transmembrane region" description="Helical" evidence="8">
    <location>
        <begin position="58"/>
        <end position="79"/>
    </location>
</feature>
<keyword evidence="5 8" id="KW-0472">Membrane</keyword>
<feature type="transmembrane region" description="Helical" evidence="8">
    <location>
        <begin position="244"/>
        <end position="262"/>
    </location>
</feature>
<evidence type="ECO:0000256" key="4">
    <source>
        <dbReference type="ARBA" id="ARBA00022989"/>
    </source>
</evidence>
<dbReference type="EMBL" id="KQ090290">
    <property type="protein sequence ID" value="KMS97838.1"/>
    <property type="molecule type" value="Genomic_DNA"/>
</dbReference>
<dbReference type="OMA" id="WVPENDV"/>
<dbReference type="GO" id="GO:0005637">
    <property type="term" value="C:nuclear inner membrane"/>
    <property type="evidence" value="ECO:0007669"/>
    <property type="project" value="UniProtKB-SubCell"/>
</dbReference>
<keyword evidence="6" id="KW-0539">Nucleus</keyword>
<keyword evidence="11" id="KW-1185">Reference proteome</keyword>
<comment type="subcellular location">
    <subcellularLocation>
        <location evidence="1">Nucleus inner membrane</location>
    </subcellularLocation>
</comment>
<feature type="region of interest" description="Disordered" evidence="7">
    <location>
        <begin position="1"/>
        <end position="36"/>
    </location>
</feature>
<proteinExistence type="predicted"/>
<dbReference type="GO" id="GO:0005783">
    <property type="term" value="C:endoplasmic reticulum"/>
    <property type="evidence" value="ECO:0007669"/>
    <property type="project" value="TreeGrafter"/>
</dbReference>
<evidence type="ECO:0000256" key="8">
    <source>
        <dbReference type="SAM" id="Phobius"/>
    </source>
</evidence>
<protein>
    <recommendedName>
        <fullName evidence="9">Man1/Src1-like C-terminal domain-containing protein</fullName>
    </recommendedName>
</protein>
<evidence type="ECO:0000256" key="2">
    <source>
        <dbReference type="ARBA" id="ARBA00022553"/>
    </source>
</evidence>
<organism evidence="10 11">
    <name type="scientific">Beta vulgaris subsp. vulgaris</name>
    <name type="common">Beet</name>
    <dbReference type="NCBI Taxonomy" id="3555"/>
    <lineage>
        <taxon>Eukaryota</taxon>
        <taxon>Viridiplantae</taxon>
        <taxon>Streptophyta</taxon>
        <taxon>Embryophyta</taxon>
        <taxon>Tracheophyta</taxon>
        <taxon>Spermatophyta</taxon>
        <taxon>Magnoliopsida</taxon>
        <taxon>eudicotyledons</taxon>
        <taxon>Gunneridae</taxon>
        <taxon>Pentapetalae</taxon>
        <taxon>Caryophyllales</taxon>
        <taxon>Chenopodiaceae</taxon>
        <taxon>Betoideae</taxon>
        <taxon>Beta</taxon>
    </lineage>
</organism>
<dbReference type="GO" id="GO:0003682">
    <property type="term" value="F:chromatin binding"/>
    <property type="evidence" value="ECO:0007669"/>
    <property type="project" value="InterPro"/>
</dbReference>
<sequence>MSSSTSRKRPKSSPQNPNSSIISNHTHSPSSSSTLTSLLAEVEPPPNLLPSKSDFLKLFAVITIAALVGAFCNFSFNLFNRPPLSFCDSDVVEYDASIADSCEPCPSNGRCYKGKLECAQGYRKYGKLCIEDGDIYEAAKKLSGWTKDRLCEAHAQYMCGGTGAIWVSEDNLKNMLDKDGLFEVSTTDDMKSVYTKEKAMEDIRGLLETRIVGNGVKEYKCPDVLAGNYKPIICRAQQWIAKNLVLLMAVFALLAGCTLLLLRIRRSWYLAKKAEHLYHQVCDTLEDNALMYRSMGDKEPWLIASRLRDHLLTPKERRDPLLWKMVEDLVESDSRLDRYPKLVKGESKVVWEWQVEGSLSSSRRKKEEIDA</sequence>
<evidence type="ECO:0000256" key="6">
    <source>
        <dbReference type="ARBA" id="ARBA00023242"/>
    </source>
</evidence>
<dbReference type="OrthoDB" id="341403at2759"/>
<dbReference type="PANTHER" id="PTHR47808:SF2">
    <property type="entry name" value="LEM DOMAIN-CONTAINING PROTEIN 2"/>
    <property type="match status" value="1"/>
</dbReference>
<keyword evidence="4 8" id="KW-1133">Transmembrane helix</keyword>
<feature type="domain" description="Man1/Src1-like C-terminal" evidence="9">
    <location>
        <begin position="95"/>
        <end position="353"/>
    </location>
</feature>
<evidence type="ECO:0000313" key="11">
    <source>
        <dbReference type="Proteomes" id="UP000035740"/>
    </source>
</evidence>
<dbReference type="KEGG" id="bvg:104907867"/>